<evidence type="ECO:0000313" key="3">
    <source>
        <dbReference type="Proteomes" id="UP000758155"/>
    </source>
</evidence>
<dbReference type="SUPFAM" id="SSF51556">
    <property type="entry name" value="Metallo-dependent hydrolases"/>
    <property type="match status" value="1"/>
</dbReference>
<dbReference type="Proteomes" id="UP000758155">
    <property type="component" value="Unassembled WGS sequence"/>
</dbReference>
<name>A0A9P4WW76_9PLEO</name>
<dbReference type="GO" id="GO:0016787">
    <property type="term" value="F:hydrolase activity"/>
    <property type="evidence" value="ECO:0007669"/>
    <property type="project" value="InterPro"/>
</dbReference>
<proteinExistence type="predicted"/>
<keyword evidence="3" id="KW-1185">Reference proteome</keyword>
<comment type="caution">
    <text evidence="2">The sequence shown here is derived from an EMBL/GenBank/DDBJ whole genome shotgun (WGS) entry which is preliminary data.</text>
</comment>
<organism evidence="2 3">
    <name type="scientific">Didymella heteroderae</name>
    <dbReference type="NCBI Taxonomy" id="1769908"/>
    <lineage>
        <taxon>Eukaryota</taxon>
        <taxon>Fungi</taxon>
        <taxon>Dikarya</taxon>
        <taxon>Ascomycota</taxon>
        <taxon>Pezizomycotina</taxon>
        <taxon>Dothideomycetes</taxon>
        <taxon>Pleosporomycetidae</taxon>
        <taxon>Pleosporales</taxon>
        <taxon>Pleosporineae</taxon>
        <taxon>Didymellaceae</taxon>
        <taxon>Didymella</taxon>
    </lineage>
</organism>
<sequence>MSADELFRMHDLGVRCIRLHGLYGGSGHDASLTLNQLEALAQSKPVQMYGWSISAQLPLHTWSYLKDAILNAAQFANTCIVADHNACAIPSDYESTALQDFLDLLRSGRVYVKISALHRRSPGDIQAMKPI</sequence>
<gene>
    <name evidence="2" type="ORF">E8E12_010452</name>
</gene>
<dbReference type="AlphaFoldDB" id="A0A9P4WW76"/>
<dbReference type="InterPro" id="IPR032466">
    <property type="entry name" value="Metal_Hydrolase"/>
</dbReference>
<dbReference type="OrthoDB" id="2135488at2759"/>
<feature type="domain" description="Amidohydrolase-related" evidence="1">
    <location>
        <begin position="4"/>
        <end position="120"/>
    </location>
</feature>
<evidence type="ECO:0000313" key="2">
    <source>
        <dbReference type="EMBL" id="KAF3043806.1"/>
    </source>
</evidence>
<dbReference type="InterPro" id="IPR006680">
    <property type="entry name" value="Amidohydro-rel"/>
</dbReference>
<reference evidence="2" key="1">
    <citation type="submission" date="2019-04" db="EMBL/GenBank/DDBJ databases">
        <title>Sequencing of skin fungus with MAO and IRED activity.</title>
        <authorList>
            <person name="Marsaioli A.J."/>
            <person name="Bonatto J.M.C."/>
            <person name="Reis Junior O."/>
        </authorList>
    </citation>
    <scope>NUCLEOTIDE SEQUENCE</scope>
    <source>
        <strain evidence="2">28M1</strain>
    </source>
</reference>
<dbReference type="Pfam" id="PF04909">
    <property type="entry name" value="Amidohydro_2"/>
    <property type="match status" value="1"/>
</dbReference>
<evidence type="ECO:0000259" key="1">
    <source>
        <dbReference type="Pfam" id="PF04909"/>
    </source>
</evidence>
<dbReference type="Gene3D" id="3.20.20.140">
    <property type="entry name" value="Metal-dependent hydrolases"/>
    <property type="match status" value="1"/>
</dbReference>
<protein>
    <recommendedName>
        <fullName evidence="1">Amidohydrolase-related domain-containing protein</fullName>
    </recommendedName>
</protein>
<dbReference type="InterPro" id="IPR052358">
    <property type="entry name" value="Aro_Compnd_Degr_Hydrolases"/>
</dbReference>
<dbReference type="PANTHER" id="PTHR35563:SF2">
    <property type="entry name" value="BARREL METAL-DEPENDENT HYDROLASE, PUTATIVE (AFU_ORTHOLOGUE AFUA_1G16240)-RELATED"/>
    <property type="match status" value="1"/>
</dbReference>
<dbReference type="PANTHER" id="PTHR35563">
    <property type="entry name" value="BARREL METAL-DEPENDENT HYDROLASE, PUTATIVE (AFU_ORTHOLOGUE AFUA_1G16240)-RELATED"/>
    <property type="match status" value="1"/>
</dbReference>
<accession>A0A9P4WW76</accession>
<dbReference type="EMBL" id="SWKV01000011">
    <property type="protein sequence ID" value="KAF3043806.1"/>
    <property type="molecule type" value="Genomic_DNA"/>
</dbReference>